<dbReference type="CDD" id="cd01169">
    <property type="entry name" value="HMPP_kinase"/>
    <property type="match status" value="1"/>
</dbReference>
<name>A0A3N1NEH8_9GAMM</name>
<comment type="pathway">
    <text evidence="1">Cofactor biosynthesis; thiamine diphosphate biosynthesis.</text>
</comment>
<dbReference type="OrthoDB" id="9810880at2"/>
<protein>
    <recommendedName>
        <fullName evidence="2">hydroxymethylpyrimidine kinase</fullName>
        <ecNumber evidence="2">2.7.1.49</ecNumber>
    </recommendedName>
</protein>
<accession>A0A3N1NEH8</accession>
<gene>
    <name evidence="4" type="ORF">EDC38_2536</name>
</gene>
<dbReference type="SUPFAM" id="SSF53613">
    <property type="entry name" value="Ribokinase-like"/>
    <property type="match status" value="1"/>
</dbReference>
<reference evidence="4 5" key="1">
    <citation type="submission" date="2018-11" db="EMBL/GenBank/DDBJ databases">
        <title>Genomic Encyclopedia of Type Strains, Phase IV (KMG-IV): sequencing the most valuable type-strain genomes for metagenomic binning, comparative biology and taxonomic classification.</title>
        <authorList>
            <person name="Goeker M."/>
        </authorList>
    </citation>
    <scope>NUCLEOTIDE SEQUENCE [LARGE SCALE GENOMIC DNA]</scope>
    <source>
        <strain evidence="4 5">DSM 16974</strain>
    </source>
</reference>
<dbReference type="PANTHER" id="PTHR20858:SF17">
    <property type="entry name" value="HYDROXYMETHYLPYRIMIDINE_PHOSPHOMETHYLPYRIMIDINE KINASE THI20-RELATED"/>
    <property type="match status" value="1"/>
</dbReference>
<comment type="caution">
    <text evidence="4">The sequence shown here is derived from an EMBL/GenBank/DDBJ whole genome shotgun (WGS) entry which is preliminary data.</text>
</comment>
<feature type="domain" description="Pyridoxamine kinase/Phosphomethylpyrimidine kinase" evidence="3">
    <location>
        <begin position="18"/>
        <end position="255"/>
    </location>
</feature>
<dbReference type="GO" id="GO:0008902">
    <property type="term" value="F:hydroxymethylpyrimidine kinase activity"/>
    <property type="evidence" value="ECO:0007669"/>
    <property type="project" value="UniProtKB-EC"/>
</dbReference>
<dbReference type="GO" id="GO:0005829">
    <property type="term" value="C:cytosol"/>
    <property type="evidence" value="ECO:0007669"/>
    <property type="project" value="TreeGrafter"/>
</dbReference>
<evidence type="ECO:0000256" key="1">
    <source>
        <dbReference type="ARBA" id="ARBA00004948"/>
    </source>
</evidence>
<dbReference type="Gene3D" id="3.40.1190.20">
    <property type="match status" value="1"/>
</dbReference>
<dbReference type="InterPro" id="IPR029056">
    <property type="entry name" value="Ribokinase-like"/>
</dbReference>
<organism evidence="4 5">
    <name type="scientific">Marinimicrobium koreense</name>
    <dbReference type="NCBI Taxonomy" id="306545"/>
    <lineage>
        <taxon>Bacteria</taxon>
        <taxon>Pseudomonadati</taxon>
        <taxon>Pseudomonadota</taxon>
        <taxon>Gammaproteobacteria</taxon>
        <taxon>Cellvibrionales</taxon>
        <taxon>Cellvibrionaceae</taxon>
        <taxon>Marinimicrobium</taxon>
    </lineage>
</organism>
<dbReference type="RefSeq" id="WP_123638960.1">
    <property type="nucleotide sequence ID" value="NZ_RJUK01000002.1"/>
</dbReference>
<dbReference type="Proteomes" id="UP000273643">
    <property type="component" value="Unassembled WGS sequence"/>
</dbReference>
<dbReference type="GO" id="GO:0009229">
    <property type="term" value="P:thiamine diphosphate biosynthetic process"/>
    <property type="evidence" value="ECO:0007669"/>
    <property type="project" value="UniProtKB-UniPathway"/>
</dbReference>
<dbReference type="EMBL" id="RJUK01000002">
    <property type="protein sequence ID" value="ROQ18314.1"/>
    <property type="molecule type" value="Genomic_DNA"/>
</dbReference>
<dbReference type="UniPathway" id="UPA00060">
    <property type="reaction ID" value="UER00138"/>
</dbReference>
<evidence type="ECO:0000313" key="5">
    <source>
        <dbReference type="Proteomes" id="UP000273643"/>
    </source>
</evidence>
<proteinExistence type="predicted"/>
<dbReference type="GO" id="GO:0008972">
    <property type="term" value="F:phosphomethylpyrimidine kinase activity"/>
    <property type="evidence" value="ECO:0007669"/>
    <property type="project" value="InterPro"/>
</dbReference>
<dbReference type="InterPro" id="IPR013749">
    <property type="entry name" value="PM/HMP-P_kinase-1"/>
</dbReference>
<dbReference type="InterPro" id="IPR004399">
    <property type="entry name" value="HMP/HMP-P_kinase_dom"/>
</dbReference>
<dbReference type="Pfam" id="PF08543">
    <property type="entry name" value="Phos_pyr_kin"/>
    <property type="match status" value="1"/>
</dbReference>
<dbReference type="PANTHER" id="PTHR20858">
    <property type="entry name" value="PHOSPHOMETHYLPYRIMIDINE KINASE"/>
    <property type="match status" value="1"/>
</dbReference>
<keyword evidence="4" id="KW-0418">Kinase</keyword>
<evidence type="ECO:0000256" key="2">
    <source>
        <dbReference type="ARBA" id="ARBA00012135"/>
    </source>
</evidence>
<dbReference type="GO" id="GO:0009228">
    <property type="term" value="P:thiamine biosynthetic process"/>
    <property type="evidence" value="ECO:0007669"/>
    <property type="project" value="InterPro"/>
</dbReference>
<keyword evidence="5" id="KW-1185">Reference proteome</keyword>
<keyword evidence="4" id="KW-0808">Transferase</keyword>
<evidence type="ECO:0000313" key="4">
    <source>
        <dbReference type="EMBL" id="ROQ18314.1"/>
    </source>
</evidence>
<dbReference type="EC" id="2.7.1.49" evidence="2"/>
<dbReference type="AlphaFoldDB" id="A0A3N1NEH8"/>
<sequence>MTPIDEQVPIVLALASHDPSGCTGIQADIETCASLGCHCTSVITALCARDTRDVKDIRSIPTSFLIEQVRAVLEDLPVKAVKLGFLGQVSHVEAIHTILQDYPHLPVVLEPVTQLGDGPAAEAEALRDATKSLLLPLSTLATPDLVEAYELAQQGDTLDACAQEILEYGGEYTLITGSRRTQAHHENRLYNKKGLVREYRWERLSVLSHGGGATLSASISAYLAHGLRLLDAVEQGQNFTWHALAASRRLGMGHSIPNRLFWADRNQSGNRGPGGGC</sequence>
<evidence type="ECO:0000259" key="3">
    <source>
        <dbReference type="Pfam" id="PF08543"/>
    </source>
</evidence>